<sequence>MPRLLYSTTSESLPCITTSFHSIICSIAHLLFRAIVFLVTLGNLNSSTPEKASTRIHIRRKISIRKDLKFTAG</sequence>
<evidence type="ECO:0000256" key="1">
    <source>
        <dbReference type="SAM" id="Phobius"/>
    </source>
</evidence>
<reference evidence="2" key="1">
    <citation type="submission" date="2020-11" db="EMBL/GenBank/DDBJ databases">
        <authorList>
            <consortium name="DOE Joint Genome Institute"/>
            <person name="Ahrendt S."/>
            <person name="Riley R."/>
            <person name="Andreopoulos W."/>
            <person name="Labutti K."/>
            <person name="Pangilinan J."/>
            <person name="Ruiz-Duenas F.J."/>
            <person name="Barrasa J.M."/>
            <person name="Sanchez-Garcia M."/>
            <person name="Camarero S."/>
            <person name="Miyauchi S."/>
            <person name="Serrano A."/>
            <person name="Linde D."/>
            <person name="Babiker R."/>
            <person name="Drula E."/>
            <person name="Ayuso-Fernandez I."/>
            <person name="Pacheco R."/>
            <person name="Padilla G."/>
            <person name="Ferreira P."/>
            <person name="Barriuso J."/>
            <person name="Kellner H."/>
            <person name="Castanera R."/>
            <person name="Alfaro M."/>
            <person name="Ramirez L."/>
            <person name="Pisabarro A.G."/>
            <person name="Kuo A."/>
            <person name="Tritt A."/>
            <person name="Lipzen A."/>
            <person name="He G."/>
            <person name="Yan M."/>
            <person name="Ng V."/>
            <person name="Cullen D."/>
            <person name="Martin F."/>
            <person name="Rosso M.-N."/>
            <person name="Henrissat B."/>
            <person name="Hibbett D."/>
            <person name="Martinez A.T."/>
            <person name="Grigoriev I.V."/>
        </authorList>
    </citation>
    <scope>NUCLEOTIDE SEQUENCE</scope>
    <source>
        <strain evidence="2">CBS 506.95</strain>
    </source>
</reference>
<protein>
    <submittedName>
        <fullName evidence="2">Uncharacterized protein</fullName>
    </submittedName>
</protein>
<name>A0A9P6ER30_9AGAR</name>
<evidence type="ECO:0000313" key="3">
    <source>
        <dbReference type="Proteomes" id="UP000807306"/>
    </source>
</evidence>
<proteinExistence type="predicted"/>
<keyword evidence="1" id="KW-1133">Transmembrane helix</keyword>
<dbReference type="EMBL" id="MU157828">
    <property type="protein sequence ID" value="KAF9533572.1"/>
    <property type="molecule type" value="Genomic_DNA"/>
</dbReference>
<keyword evidence="3" id="KW-1185">Reference proteome</keyword>
<comment type="caution">
    <text evidence="2">The sequence shown here is derived from an EMBL/GenBank/DDBJ whole genome shotgun (WGS) entry which is preliminary data.</text>
</comment>
<gene>
    <name evidence="2" type="ORF">CPB83DRAFT_481794</name>
</gene>
<evidence type="ECO:0000313" key="2">
    <source>
        <dbReference type="EMBL" id="KAF9533572.1"/>
    </source>
</evidence>
<feature type="transmembrane region" description="Helical" evidence="1">
    <location>
        <begin position="20"/>
        <end position="41"/>
    </location>
</feature>
<keyword evidence="1" id="KW-0812">Transmembrane</keyword>
<organism evidence="2 3">
    <name type="scientific">Crepidotus variabilis</name>
    <dbReference type="NCBI Taxonomy" id="179855"/>
    <lineage>
        <taxon>Eukaryota</taxon>
        <taxon>Fungi</taxon>
        <taxon>Dikarya</taxon>
        <taxon>Basidiomycota</taxon>
        <taxon>Agaricomycotina</taxon>
        <taxon>Agaricomycetes</taxon>
        <taxon>Agaricomycetidae</taxon>
        <taxon>Agaricales</taxon>
        <taxon>Agaricineae</taxon>
        <taxon>Crepidotaceae</taxon>
        <taxon>Crepidotus</taxon>
    </lineage>
</organism>
<accession>A0A9P6ER30</accession>
<dbReference type="Proteomes" id="UP000807306">
    <property type="component" value="Unassembled WGS sequence"/>
</dbReference>
<keyword evidence="1" id="KW-0472">Membrane</keyword>
<dbReference type="AlphaFoldDB" id="A0A9P6ER30"/>